<feature type="compositionally biased region" description="Basic and acidic residues" evidence="1">
    <location>
        <begin position="20"/>
        <end position="41"/>
    </location>
</feature>
<feature type="compositionally biased region" description="Low complexity" evidence="1">
    <location>
        <begin position="58"/>
        <end position="68"/>
    </location>
</feature>
<dbReference type="EMBL" id="JBEZLS010000011">
    <property type="protein sequence ID" value="MEU9352814.1"/>
    <property type="molecule type" value="Genomic_DNA"/>
</dbReference>
<organism evidence="3 4">
    <name type="scientific">Streptomyces griseoloalbus</name>
    <dbReference type="NCBI Taxonomy" id="67303"/>
    <lineage>
        <taxon>Bacteria</taxon>
        <taxon>Bacillati</taxon>
        <taxon>Actinomycetota</taxon>
        <taxon>Actinomycetes</taxon>
        <taxon>Kitasatosporales</taxon>
        <taxon>Streptomycetaceae</taxon>
        <taxon>Streptomyces</taxon>
    </lineage>
</organism>
<feature type="region of interest" description="Disordered" evidence="1">
    <location>
        <begin position="1"/>
        <end position="262"/>
    </location>
</feature>
<evidence type="ECO:0000256" key="1">
    <source>
        <dbReference type="SAM" id="MobiDB-lite"/>
    </source>
</evidence>
<dbReference type="RefSeq" id="WP_359981566.1">
    <property type="nucleotide sequence ID" value="NZ_JBEZLS010000011.1"/>
</dbReference>
<feature type="compositionally biased region" description="Basic and acidic residues" evidence="1">
    <location>
        <begin position="340"/>
        <end position="357"/>
    </location>
</feature>
<feature type="region of interest" description="Disordered" evidence="1">
    <location>
        <begin position="327"/>
        <end position="373"/>
    </location>
</feature>
<accession>A0ABV3E8E0</accession>
<comment type="caution">
    <text evidence="3">The sequence shown here is derived from an EMBL/GenBank/DDBJ whole genome shotgun (WGS) entry which is preliminary data.</text>
</comment>
<sequence>MGRHSRRGPAPKGDTAEPGAARDGRAGPAARRDAVPDDRRGAVPGARRMPAAPPAQGPAPGAAEQPGRAAGGTQGHGTPVDGTPGYGTPAGGVPRFPDGTPAHGVPRLPDGWLPEGTATHGAPRMPEGAPTHGVPRMPDGTPAHGVPRLPDGTPADGVPRLPDGTPAHGVPRLPDGTPAHGVPRARGGHPEQREPGGGWGTLEGRTATGAGYGTPVAGPPGAPFPRQRQAPPRGPRQDYLDAFGEEDDLFTPRPPAPARAGDSYAAVTDWNAAPVTGIPADPDDGNAPPTGEPAPARVGKGRAFTGIAAAAVTTVLAVVVAGQVADQRGGTGVQAQSAEDQARDVRDSASRGDDRETPSAPSAPPAEPLTYEQKMDKRYPLSAARAGTGKFDAIPGIDKAPGAGEKITYRVDVERGLGLDGELFAEAVQKTLNDDRSWAHNGARTFERIHSGQVDFVITLAGPETTAEWCAKSGLDTTVDNVSCDSAATERVMINAYRWAQGAETYGDKMHAYRQMLINHEIGHRLGYGHVTCDKNGDLAPVMQQQTKFLEHDGISCRPNPWPFPKS</sequence>
<evidence type="ECO:0000313" key="3">
    <source>
        <dbReference type="EMBL" id="MEU9352814.1"/>
    </source>
</evidence>
<evidence type="ECO:0000313" key="4">
    <source>
        <dbReference type="Proteomes" id="UP001551582"/>
    </source>
</evidence>
<evidence type="ECO:0000259" key="2">
    <source>
        <dbReference type="Pfam" id="PF11350"/>
    </source>
</evidence>
<keyword evidence="4" id="KW-1185">Reference proteome</keyword>
<reference evidence="3 4" key="1">
    <citation type="submission" date="2024-06" db="EMBL/GenBank/DDBJ databases">
        <title>The Natural Products Discovery Center: Release of the First 8490 Sequenced Strains for Exploring Actinobacteria Biosynthetic Diversity.</title>
        <authorList>
            <person name="Kalkreuter E."/>
            <person name="Kautsar S.A."/>
            <person name="Yang D."/>
            <person name="Bader C.D."/>
            <person name="Teijaro C.N."/>
            <person name="Fluegel L."/>
            <person name="Davis C.M."/>
            <person name="Simpson J.R."/>
            <person name="Lauterbach L."/>
            <person name="Steele A.D."/>
            <person name="Gui C."/>
            <person name="Meng S."/>
            <person name="Li G."/>
            <person name="Viehrig K."/>
            <person name="Ye F."/>
            <person name="Su P."/>
            <person name="Kiefer A.F."/>
            <person name="Nichols A."/>
            <person name="Cepeda A.J."/>
            <person name="Yan W."/>
            <person name="Fan B."/>
            <person name="Jiang Y."/>
            <person name="Adhikari A."/>
            <person name="Zheng C.-J."/>
            <person name="Schuster L."/>
            <person name="Cowan T.M."/>
            <person name="Smanski M.J."/>
            <person name="Chevrette M.G."/>
            <person name="De Carvalho L.P.S."/>
            <person name="Shen B."/>
        </authorList>
    </citation>
    <scope>NUCLEOTIDE SEQUENCE [LARGE SCALE GENOMIC DNA]</scope>
    <source>
        <strain evidence="3 4">NPDC048274</strain>
    </source>
</reference>
<feature type="region of interest" description="Disordered" evidence="1">
    <location>
        <begin position="274"/>
        <end position="298"/>
    </location>
</feature>
<feature type="domain" description="DUF3152" evidence="2">
    <location>
        <begin position="383"/>
        <end position="565"/>
    </location>
</feature>
<name>A0ABV3E8E0_9ACTN</name>
<protein>
    <submittedName>
        <fullName evidence="3">DUF3152 domain-containing protein</fullName>
    </submittedName>
</protein>
<dbReference type="Gene3D" id="3.40.390.10">
    <property type="entry name" value="Collagenase (Catalytic Domain)"/>
    <property type="match status" value="1"/>
</dbReference>
<gene>
    <name evidence="3" type="ORF">AB0D65_17925</name>
</gene>
<dbReference type="Proteomes" id="UP001551582">
    <property type="component" value="Unassembled WGS sequence"/>
</dbReference>
<dbReference type="InterPro" id="IPR024079">
    <property type="entry name" value="MetalloPept_cat_dom_sf"/>
</dbReference>
<dbReference type="Pfam" id="PF11350">
    <property type="entry name" value="DUF3152"/>
    <property type="match status" value="1"/>
</dbReference>
<dbReference type="InterPro" id="IPR022603">
    <property type="entry name" value="DUF3152"/>
</dbReference>
<dbReference type="SUPFAM" id="SSF55486">
    <property type="entry name" value="Metalloproteases ('zincins'), catalytic domain"/>
    <property type="match status" value="1"/>
</dbReference>
<proteinExistence type="predicted"/>